<comment type="function">
    <text evidence="10">Occurs in almost all aerobically respiring organisms and serves to protect cells from the toxic effects of hydrogen peroxide.</text>
</comment>
<comment type="cofactor">
    <cofactor evidence="1 10 12">
        <name>heme</name>
        <dbReference type="ChEBI" id="CHEBI:30413"/>
    </cofactor>
</comment>
<comment type="similarity">
    <text evidence="2 10 14">Belongs to the catalase family.</text>
</comment>
<dbReference type="InterPro" id="IPR020835">
    <property type="entry name" value="Catalase_sf"/>
</dbReference>
<evidence type="ECO:0000256" key="15">
    <source>
        <dbReference type="RuleBase" id="RU004142"/>
    </source>
</evidence>
<feature type="cross-link" description="3'-histidyl-3-tyrosine (His-Tyr)" evidence="13">
    <location>
        <begin position="365"/>
        <end position="388"/>
    </location>
</feature>
<evidence type="ECO:0000256" key="4">
    <source>
        <dbReference type="ARBA" id="ARBA00022559"/>
    </source>
</evidence>
<dbReference type="PROSITE" id="PS51402">
    <property type="entry name" value="CATALASE_3"/>
    <property type="match status" value="1"/>
</dbReference>
<evidence type="ECO:0000313" key="18">
    <source>
        <dbReference type="Proteomes" id="UP001212152"/>
    </source>
</evidence>
<dbReference type="GO" id="GO:0005829">
    <property type="term" value="C:cytosol"/>
    <property type="evidence" value="ECO:0007669"/>
    <property type="project" value="TreeGrafter"/>
</dbReference>
<dbReference type="Pfam" id="PF18011">
    <property type="entry name" value="Catalase_C"/>
    <property type="match status" value="1"/>
</dbReference>
<reference evidence="17" key="1">
    <citation type="submission" date="2020-05" db="EMBL/GenBank/DDBJ databases">
        <title>Phylogenomic resolution of chytrid fungi.</title>
        <authorList>
            <person name="Stajich J.E."/>
            <person name="Amses K."/>
            <person name="Simmons R."/>
            <person name="Seto K."/>
            <person name="Myers J."/>
            <person name="Bonds A."/>
            <person name="Quandt C.A."/>
            <person name="Barry K."/>
            <person name="Liu P."/>
            <person name="Grigoriev I."/>
            <person name="Longcore J.E."/>
            <person name="James T.Y."/>
        </authorList>
    </citation>
    <scope>NUCLEOTIDE SEQUENCE</scope>
    <source>
        <strain evidence="17">JEL0379</strain>
    </source>
</reference>
<evidence type="ECO:0000256" key="7">
    <source>
        <dbReference type="ARBA" id="ARBA00023002"/>
    </source>
</evidence>
<dbReference type="InterPro" id="IPR018028">
    <property type="entry name" value="Catalase"/>
</dbReference>
<evidence type="ECO:0000313" key="17">
    <source>
        <dbReference type="EMBL" id="KAJ3168761.1"/>
    </source>
</evidence>
<dbReference type="GO" id="GO:0042744">
    <property type="term" value="P:hydrogen peroxide catabolic process"/>
    <property type="evidence" value="ECO:0007669"/>
    <property type="project" value="UniProtKB-UniRule"/>
</dbReference>
<evidence type="ECO:0000256" key="14">
    <source>
        <dbReference type="RuleBase" id="RU000498"/>
    </source>
</evidence>
<dbReference type="AlphaFoldDB" id="A0AAD5TCZ7"/>
<keyword evidence="7 10" id="KW-0560">Oxidoreductase</keyword>
<dbReference type="PIRSF" id="PIRSF038927">
    <property type="entry name" value="Catalase_clade2"/>
    <property type="match status" value="1"/>
</dbReference>
<dbReference type="PANTHER" id="PTHR42821">
    <property type="entry name" value="CATALASE"/>
    <property type="match status" value="1"/>
</dbReference>
<feature type="binding site" description="axial binding residue" evidence="12">
    <location>
        <position position="388"/>
    </location>
    <ligand>
        <name>heme</name>
        <dbReference type="ChEBI" id="CHEBI:30413"/>
    </ligand>
    <ligandPart>
        <name>Fe</name>
        <dbReference type="ChEBI" id="CHEBI:18248"/>
    </ligandPart>
</feature>
<gene>
    <name evidence="17" type="ORF">HDU87_000920</name>
</gene>
<evidence type="ECO:0000259" key="16">
    <source>
        <dbReference type="SMART" id="SM01060"/>
    </source>
</evidence>
<dbReference type="GO" id="GO:0004096">
    <property type="term" value="F:catalase activity"/>
    <property type="evidence" value="ECO:0007669"/>
    <property type="project" value="UniProtKB-UniRule"/>
</dbReference>
<comment type="catalytic activity">
    <reaction evidence="10 14">
        <text>2 H2O2 = O2 + 2 H2O</text>
        <dbReference type="Rhea" id="RHEA:20309"/>
        <dbReference type="ChEBI" id="CHEBI:15377"/>
        <dbReference type="ChEBI" id="CHEBI:15379"/>
        <dbReference type="ChEBI" id="CHEBI:16240"/>
        <dbReference type="EC" id="1.11.1.6"/>
    </reaction>
</comment>
<keyword evidence="18" id="KW-1185">Reference proteome</keyword>
<keyword evidence="5 10" id="KW-0349">Heme</keyword>
<evidence type="ECO:0000256" key="10">
    <source>
        <dbReference type="PIRNR" id="PIRNR038927"/>
    </source>
</evidence>
<dbReference type="EMBL" id="JADGJQ010000115">
    <property type="protein sequence ID" value="KAJ3168761.1"/>
    <property type="molecule type" value="Genomic_DNA"/>
</dbReference>
<dbReference type="SMART" id="SM01060">
    <property type="entry name" value="Catalase"/>
    <property type="match status" value="1"/>
</dbReference>
<dbReference type="InterPro" id="IPR043156">
    <property type="entry name" value="Catalase_clade2_helical"/>
</dbReference>
<dbReference type="InterPro" id="IPR010582">
    <property type="entry name" value="Catalase_immune_responsive"/>
</dbReference>
<organism evidence="17 18">
    <name type="scientific">Geranomyces variabilis</name>
    <dbReference type="NCBI Taxonomy" id="109894"/>
    <lineage>
        <taxon>Eukaryota</taxon>
        <taxon>Fungi</taxon>
        <taxon>Fungi incertae sedis</taxon>
        <taxon>Chytridiomycota</taxon>
        <taxon>Chytridiomycota incertae sedis</taxon>
        <taxon>Chytridiomycetes</taxon>
        <taxon>Spizellomycetales</taxon>
        <taxon>Powellomycetaceae</taxon>
        <taxon>Geranomyces</taxon>
    </lineage>
</organism>
<name>A0AAD5TCZ7_9FUNG</name>
<dbReference type="InterPro" id="IPR011614">
    <property type="entry name" value="Catalase_core"/>
</dbReference>
<evidence type="ECO:0000256" key="3">
    <source>
        <dbReference type="ARBA" id="ARBA00012314"/>
    </source>
</evidence>
<keyword evidence="6 10" id="KW-0479">Metal-binding</keyword>
<dbReference type="PRINTS" id="PR00067">
    <property type="entry name" value="CATALASE"/>
</dbReference>
<dbReference type="GO" id="GO:0046872">
    <property type="term" value="F:metal ion binding"/>
    <property type="evidence" value="ECO:0007669"/>
    <property type="project" value="UniProtKB-KW"/>
</dbReference>
<dbReference type="EC" id="1.11.1.6" evidence="3 10"/>
<keyword evidence="9 10" id="KW-0376">Hydrogen peroxide</keyword>
<dbReference type="InterPro" id="IPR041399">
    <property type="entry name" value="Catalase_large_C"/>
</dbReference>
<dbReference type="SUPFAM" id="SSF52317">
    <property type="entry name" value="Class I glutamine amidotransferase-like"/>
    <property type="match status" value="1"/>
</dbReference>
<dbReference type="PROSITE" id="PS00438">
    <property type="entry name" value="CATALASE_2"/>
    <property type="match status" value="1"/>
</dbReference>
<dbReference type="InterPro" id="IPR002226">
    <property type="entry name" value="Catalase_haem_BS"/>
</dbReference>
<protein>
    <recommendedName>
        <fullName evidence="3 10">Catalase</fullName>
        <ecNumber evidence="3 10">1.11.1.6</ecNumber>
    </recommendedName>
</protein>
<feature type="active site" evidence="11">
    <location>
        <position position="174"/>
    </location>
</feature>
<feature type="domain" description="Catalase core" evidence="16">
    <location>
        <begin position="54"/>
        <end position="440"/>
    </location>
</feature>
<proteinExistence type="inferred from homology"/>
<dbReference type="Gene3D" id="3.40.50.880">
    <property type="match status" value="1"/>
</dbReference>
<dbReference type="GO" id="GO:0020037">
    <property type="term" value="F:heme binding"/>
    <property type="evidence" value="ECO:0007669"/>
    <property type="project" value="UniProtKB-UniRule"/>
</dbReference>
<dbReference type="CDD" id="cd03132">
    <property type="entry name" value="GATase1_catalase"/>
    <property type="match status" value="1"/>
</dbReference>
<accession>A0AAD5TCZ7</accession>
<dbReference type="SUPFAM" id="SSF56634">
    <property type="entry name" value="Heme-dependent catalase-like"/>
    <property type="match status" value="1"/>
</dbReference>
<dbReference type="Pfam" id="PF00199">
    <property type="entry name" value="Catalase"/>
    <property type="match status" value="1"/>
</dbReference>
<evidence type="ECO:0000256" key="6">
    <source>
        <dbReference type="ARBA" id="ARBA00022723"/>
    </source>
</evidence>
<evidence type="ECO:0000256" key="9">
    <source>
        <dbReference type="ARBA" id="ARBA00023324"/>
    </source>
</evidence>
<evidence type="ECO:0000256" key="11">
    <source>
        <dbReference type="PIRSR" id="PIRSR038927-1"/>
    </source>
</evidence>
<evidence type="ECO:0000256" key="8">
    <source>
        <dbReference type="ARBA" id="ARBA00023004"/>
    </source>
</evidence>
<keyword evidence="8 10" id="KW-0408">Iron</keyword>
<dbReference type="InterPro" id="IPR024712">
    <property type="entry name" value="Catalase_clade2"/>
</dbReference>
<comment type="function">
    <text evidence="15">Catalyzes the degradation of hydrogen peroxide (H(2)O(2)) generated by peroxisomal oxidases to water and oxygen, thereby protecting cells from the toxic effects of hydrogen peroxide.</text>
</comment>
<comment type="caution">
    <text evidence="17">The sequence shown here is derived from an EMBL/GenBank/DDBJ whole genome shotgun (WGS) entry which is preliminary data.</text>
</comment>
<evidence type="ECO:0000256" key="12">
    <source>
        <dbReference type="PIRSR" id="PIRSR038927-2"/>
    </source>
</evidence>
<dbReference type="InterPro" id="IPR029062">
    <property type="entry name" value="Class_I_gatase-like"/>
</dbReference>
<dbReference type="Gene3D" id="1.20.1370.20">
    <property type="match status" value="1"/>
</dbReference>
<dbReference type="Gene3D" id="2.40.180.10">
    <property type="entry name" value="Catalase core domain"/>
    <property type="match status" value="1"/>
</dbReference>
<evidence type="ECO:0000256" key="1">
    <source>
        <dbReference type="ARBA" id="ARBA00001971"/>
    </source>
</evidence>
<dbReference type="GO" id="GO:0006979">
    <property type="term" value="P:response to oxidative stress"/>
    <property type="evidence" value="ECO:0007669"/>
    <property type="project" value="InterPro"/>
</dbReference>
<dbReference type="PROSITE" id="PS00437">
    <property type="entry name" value="CATALASE_1"/>
    <property type="match status" value="1"/>
</dbReference>
<evidence type="ECO:0000256" key="5">
    <source>
        <dbReference type="ARBA" id="ARBA00022617"/>
    </source>
</evidence>
<dbReference type="PANTHER" id="PTHR42821:SF1">
    <property type="entry name" value="CATALASE-B"/>
    <property type="match status" value="1"/>
</dbReference>
<evidence type="ECO:0000256" key="13">
    <source>
        <dbReference type="PIRSR" id="PIRSR038927-4"/>
    </source>
</evidence>
<evidence type="ECO:0000256" key="2">
    <source>
        <dbReference type="ARBA" id="ARBA00005329"/>
    </source>
</evidence>
<keyword evidence="4 10" id="KW-0575">Peroxidase</keyword>
<dbReference type="Pfam" id="PF06628">
    <property type="entry name" value="Catalase-rel"/>
    <property type="match status" value="1"/>
</dbReference>
<dbReference type="InterPro" id="IPR024708">
    <property type="entry name" value="Catalase_AS"/>
</dbReference>
<feature type="active site" evidence="11">
    <location>
        <position position="101"/>
    </location>
</feature>
<dbReference type="Proteomes" id="UP001212152">
    <property type="component" value="Unassembled WGS sequence"/>
</dbReference>
<sequence>MADNSTKGVSSMLANAAGQAADSVRGALGHIGQTEKIKQLAHSAHIDNTAAVLTTSFGTQLSTTDDSLKAGPRGPSLIEDFAFRDQMAHFDRERIPERVVHARGSAAHGYFEAYEDLSSLTRAAPFAHKGKQTPLFTRFSTVAGFKGSADTVRDVRGFSVKMYTEEGNWDMVGNNIPVFFIQDSILFPQVIHAVKPEPENEIPQAQSAHPSFWDFVSNTPESTHMLMWIMSDRTLPRSLRMMNGFGVHTFRLINAEGVSKLVKFHWRPKQGTHSLIWDEALKTNGRDPDAHRRDLYVNIANGNYPEWELGLQVFTEEEAAKWPFDVLDSTKLIPEELCPVRYVGKMVLNRNPDEFFAETEQSAFHPGVVIPGIGFTNDPLLQGRLFSYSDTQFYRLGTNYQQLPINQPVCPVRHHQRGGAMQTRIVKGPNYVHNTTNKGCPFLSGKGYVHHPEIVEGAKTATRSASFGDHYSQAKLFYDSMTETEKLHIQAAFVFELSKVADPVIQQRVVDQLNNVDQPLASAIAARLGTNPPAAPTFKPVFQGVATSANLSIINSQAYDSIAGRDVAILLMPGYDSSVHELRGALKAAGATVSIVSATPAPVPDAAGASTLKPDYTFFASSSTQFDAFFIPGGRKNVDALLSDATALVQIAEGFKHLKAICAVNEGIEIITRIGLQVPIAQAAGAGAAATSAVEAFGVVTAVGVGAGGSVVGTAVGMAAGATTSLKAATEGKAGWVAKFLTAIAKHKAWDREPMAMKVVC</sequence>